<dbReference type="InterPro" id="IPR048478">
    <property type="entry name" value="LSM12_LSM"/>
</dbReference>
<dbReference type="EMBL" id="KZ667099">
    <property type="protein sequence ID" value="PPR92320.1"/>
    <property type="molecule type" value="Genomic_DNA"/>
</dbReference>
<dbReference type="InterPro" id="IPR047574">
    <property type="entry name" value="AD"/>
</dbReference>
<accession>A0A2P5WML8</accession>
<evidence type="ECO:0000313" key="3">
    <source>
        <dbReference type="Proteomes" id="UP000239757"/>
    </source>
</evidence>
<name>A0A2P5WML8_GOSBA</name>
<dbReference type="PROSITE" id="PS52001">
    <property type="entry name" value="AD"/>
    <property type="match status" value="1"/>
</dbReference>
<dbReference type="Pfam" id="PF21166">
    <property type="entry name" value="LSM12_LSM"/>
    <property type="match status" value="1"/>
</dbReference>
<reference evidence="2 3" key="1">
    <citation type="submission" date="2015-01" db="EMBL/GenBank/DDBJ databases">
        <title>Genome of allotetraploid Gossypium barbadense reveals genomic plasticity and fiber elongation in cotton evolution.</title>
        <authorList>
            <person name="Chen X."/>
            <person name="Liu X."/>
            <person name="Zhao B."/>
            <person name="Zheng H."/>
            <person name="Hu Y."/>
            <person name="Lu G."/>
            <person name="Yang C."/>
            <person name="Chen J."/>
            <person name="Shan C."/>
            <person name="Zhang L."/>
            <person name="Zhou Y."/>
            <person name="Wang L."/>
            <person name="Guo W."/>
            <person name="Bai Y."/>
            <person name="Ruan J."/>
            <person name="Shangguan X."/>
            <person name="Mao Y."/>
            <person name="Jiang J."/>
            <person name="Zhu Y."/>
            <person name="Lei J."/>
            <person name="Kang H."/>
            <person name="Chen S."/>
            <person name="He X."/>
            <person name="Wang R."/>
            <person name="Wang Y."/>
            <person name="Chen J."/>
            <person name="Wang L."/>
            <person name="Yu S."/>
            <person name="Wang B."/>
            <person name="Wei J."/>
            <person name="Song S."/>
            <person name="Lu X."/>
            <person name="Gao Z."/>
            <person name="Gu W."/>
            <person name="Deng X."/>
            <person name="Ma D."/>
            <person name="Wang S."/>
            <person name="Liang W."/>
            <person name="Fang L."/>
            <person name="Cai C."/>
            <person name="Zhu X."/>
            <person name="Zhou B."/>
            <person name="Zhang Y."/>
            <person name="Chen Z."/>
            <person name="Xu S."/>
            <person name="Zhu R."/>
            <person name="Wang S."/>
            <person name="Zhang T."/>
            <person name="Zhao G."/>
        </authorList>
    </citation>
    <scope>NUCLEOTIDE SEQUENCE [LARGE SCALE GENOMIC DNA]</scope>
    <source>
        <strain evidence="3">cv. Xinhai21</strain>
        <tissue evidence="2">Leaf</tissue>
    </source>
</reference>
<dbReference type="Proteomes" id="UP000239757">
    <property type="component" value="Unassembled WGS sequence"/>
</dbReference>
<organism evidence="2 3">
    <name type="scientific">Gossypium barbadense</name>
    <name type="common">Sea Island cotton</name>
    <name type="synonym">Hibiscus barbadensis</name>
    <dbReference type="NCBI Taxonomy" id="3634"/>
    <lineage>
        <taxon>Eukaryota</taxon>
        <taxon>Viridiplantae</taxon>
        <taxon>Streptophyta</taxon>
        <taxon>Embryophyta</taxon>
        <taxon>Tracheophyta</taxon>
        <taxon>Spermatophyta</taxon>
        <taxon>Magnoliopsida</taxon>
        <taxon>eudicotyledons</taxon>
        <taxon>Gunneridae</taxon>
        <taxon>Pentapetalae</taxon>
        <taxon>rosids</taxon>
        <taxon>malvids</taxon>
        <taxon>Malvales</taxon>
        <taxon>Malvaceae</taxon>
        <taxon>Malvoideae</taxon>
        <taxon>Gossypium</taxon>
    </lineage>
</organism>
<feature type="domain" description="AD" evidence="1">
    <location>
        <begin position="208"/>
        <end position="306"/>
    </location>
</feature>
<dbReference type="SMART" id="SM00995">
    <property type="entry name" value="AD"/>
    <property type="match status" value="2"/>
</dbReference>
<gene>
    <name evidence="2" type="ORF">GOBAR_AA28352</name>
</gene>
<sequence>MEGEEFAVGCFLSIKTTLGDEFEGQIISFDRLSNILVLQEGLESGPRRNIWLLKANYIKEFSLLRQDEDPLDVKKCFLDLTSLQAREDSAIRQAEADSERFGVGVTSEAQTLFDALSKTPAPYALLLSIPSSEFKHFTCNMIANMLWGPVPYYTSLISFYCIYHKRGVWRLPEPAGLPAPLRVPWRLPEHSASLPRMHSCTMVTCTGTALGSHTLADDLESGAICFLTAFLPHQKVEAFLRFILDLWLCLLTEFWRLPVRWDKTVIVVMNEVRVSSPYLPESVSGGTPAANERVRKVLEFERKRMQTRGTSQ</sequence>
<dbReference type="AlphaFoldDB" id="A0A2P5WML8"/>
<dbReference type="InterPro" id="IPR039683">
    <property type="entry name" value="Lsm12-like"/>
</dbReference>
<dbReference type="Pfam" id="PF09793">
    <property type="entry name" value="AD"/>
    <property type="match status" value="2"/>
</dbReference>
<evidence type="ECO:0000313" key="2">
    <source>
        <dbReference type="EMBL" id="PPR92320.1"/>
    </source>
</evidence>
<dbReference type="PANTHER" id="PTHR13542">
    <property type="entry name" value="LSM12 HOMOLOG"/>
    <property type="match status" value="1"/>
</dbReference>
<evidence type="ECO:0000259" key="1">
    <source>
        <dbReference type="PROSITE" id="PS52001"/>
    </source>
</evidence>
<proteinExistence type="predicted"/>
<dbReference type="OrthoDB" id="1057137at2759"/>
<protein>
    <recommendedName>
        <fullName evidence="1">AD domain-containing protein</fullName>
    </recommendedName>
</protein>
<dbReference type="InterPro" id="IPR019181">
    <property type="entry name" value="LSM12_ABD"/>
</dbReference>